<dbReference type="AlphaFoldDB" id="X1N1R2"/>
<feature type="non-terminal residue" evidence="1">
    <location>
        <position position="1"/>
    </location>
</feature>
<name>X1N1R2_9ZZZZ</name>
<gene>
    <name evidence="1" type="ORF">S06H3_51585</name>
</gene>
<evidence type="ECO:0008006" key="2">
    <source>
        <dbReference type="Google" id="ProtNLM"/>
    </source>
</evidence>
<dbReference type="EMBL" id="BARV01032744">
    <property type="protein sequence ID" value="GAI37493.1"/>
    <property type="molecule type" value="Genomic_DNA"/>
</dbReference>
<sequence length="177" mass="19804">AGKFGISKGWMSELIGAEVDRRKASRNAMIYKLGLLGWAHEEIKEVVGLARSTVTEIVEKFGSELSDLFRREYESGLTPETIASNHGLDQALAWAIVLEGKEDLERFKLFGKSKHGNDEPKLYNVWNFLDRDPRLGQEWGGNVPGQIAMNVLYYHTDRDDLVVDPMAGGGVLPWMPA</sequence>
<proteinExistence type="predicted"/>
<comment type="caution">
    <text evidence="1">The sequence shown here is derived from an EMBL/GenBank/DDBJ whole genome shotgun (WGS) entry which is preliminary data.</text>
</comment>
<evidence type="ECO:0000313" key="1">
    <source>
        <dbReference type="EMBL" id="GAI37493.1"/>
    </source>
</evidence>
<organism evidence="1">
    <name type="scientific">marine sediment metagenome</name>
    <dbReference type="NCBI Taxonomy" id="412755"/>
    <lineage>
        <taxon>unclassified sequences</taxon>
        <taxon>metagenomes</taxon>
        <taxon>ecological metagenomes</taxon>
    </lineage>
</organism>
<reference evidence="1" key="1">
    <citation type="journal article" date="2014" name="Front. Microbiol.">
        <title>High frequency of phylogenetically diverse reductive dehalogenase-homologous genes in deep subseafloor sedimentary metagenomes.</title>
        <authorList>
            <person name="Kawai M."/>
            <person name="Futagami T."/>
            <person name="Toyoda A."/>
            <person name="Takaki Y."/>
            <person name="Nishi S."/>
            <person name="Hori S."/>
            <person name="Arai W."/>
            <person name="Tsubouchi T."/>
            <person name="Morono Y."/>
            <person name="Uchiyama I."/>
            <person name="Ito T."/>
            <person name="Fujiyama A."/>
            <person name="Inagaki F."/>
            <person name="Takami H."/>
        </authorList>
    </citation>
    <scope>NUCLEOTIDE SEQUENCE</scope>
    <source>
        <strain evidence="1">Expedition CK06-06</strain>
    </source>
</reference>
<protein>
    <recommendedName>
        <fullName evidence="2">DNA methylase N-4/N-6 domain-containing protein</fullName>
    </recommendedName>
</protein>
<accession>X1N1R2</accession>